<keyword evidence="2" id="KW-1185">Reference proteome</keyword>
<gene>
    <name evidence="1" type="ORF">V1477_011581</name>
</gene>
<feature type="non-terminal residue" evidence="1">
    <location>
        <position position="1"/>
    </location>
</feature>
<name>A0ABD2BZM4_VESMC</name>
<proteinExistence type="predicted"/>
<accession>A0ABD2BZM4</accession>
<comment type="caution">
    <text evidence="1">The sequence shown here is derived from an EMBL/GenBank/DDBJ whole genome shotgun (WGS) entry which is preliminary data.</text>
</comment>
<evidence type="ECO:0000313" key="2">
    <source>
        <dbReference type="Proteomes" id="UP001607303"/>
    </source>
</evidence>
<dbReference type="AlphaFoldDB" id="A0ABD2BZM4"/>
<reference evidence="1 2" key="1">
    <citation type="journal article" date="2024" name="Ann. Entomol. Soc. Am.">
        <title>Genomic analyses of the southern and eastern yellowjacket wasps (Hymenoptera: Vespidae) reveal evolutionary signatures of social life.</title>
        <authorList>
            <person name="Catto M.A."/>
            <person name="Caine P.B."/>
            <person name="Orr S.E."/>
            <person name="Hunt B.G."/>
            <person name="Goodisman M.A.D."/>
        </authorList>
    </citation>
    <scope>NUCLEOTIDE SEQUENCE [LARGE SCALE GENOMIC DNA]</scope>
    <source>
        <strain evidence="1">232</strain>
        <tissue evidence="1">Head and thorax</tissue>
    </source>
</reference>
<dbReference type="Proteomes" id="UP001607303">
    <property type="component" value="Unassembled WGS sequence"/>
</dbReference>
<organism evidence="1 2">
    <name type="scientific">Vespula maculifrons</name>
    <name type="common">Eastern yellow jacket</name>
    <name type="synonym">Wasp</name>
    <dbReference type="NCBI Taxonomy" id="7453"/>
    <lineage>
        <taxon>Eukaryota</taxon>
        <taxon>Metazoa</taxon>
        <taxon>Ecdysozoa</taxon>
        <taxon>Arthropoda</taxon>
        <taxon>Hexapoda</taxon>
        <taxon>Insecta</taxon>
        <taxon>Pterygota</taxon>
        <taxon>Neoptera</taxon>
        <taxon>Endopterygota</taxon>
        <taxon>Hymenoptera</taxon>
        <taxon>Apocrita</taxon>
        <taxon>Aculeata</taxon>
        <taxon>Vespoidea</taxon>
        <taxon>Vespidae</taxon>
        <taxon>Vespinae</taxon>
        <taxon>Vespula</taxon>
    </lineage>
</organism>
<dbReference type="EMBL" id="JAYRBN010000063">
    <property type="protein sequence ID" value="KAL2738222.1"/>
    <property type="molecule type" value="Genomic_DNA"/>
</dbReference>
<protein>
    <submittedName>
        <fullName evidence="1">Uncharacterized protein</fullName>
    </submittedName>
</protein>
<sequence length="105" mass="11965">WGYSPTRDDNISEPTLTINGSVLLRISTSTHRITLAVRILSKLKCEVGILGFEGRQQSRSFDRLLQLLVQLCFGLRRVDLEIFADAIRANIDFAFSKELENRSPR</sequence>
<evidence type="ECO:0000313" key="1">
    <source>
        <dbReference type="EMBL" id="KAL2738222.1"/>
    </source>
</evidence>